<keyword evidence="1" id="KW-0812">Transmembrane</keyword>
<proteinExistence type="predicted"/>
<dbReference type="InterPro" id="IPR050570">
    <property type="entry name" value="Cell_wall_metabolism_enzyme"/>
</dbReference>
<dbReference type="PANTHER" id="PTHR21666">
    <property type="entry name" value="PEPTIDASE-RELATED"/>
    <property type="match status" value="1"/>
</dbReference>
<reference evidence="3 4" key="1">
    <citation type="submission" date="2019-03" db="EMBL/GenBank/DDBJ databases">
        <title>Genomics of glacier-inhabiting Cryobacterium strains.</title>
        <authorList>
            <person name="Liu Q."/>
            <person name="Xin Y.-H."/>
        </authorList>
    </citation>
    <scope>NUCLEOTIDE SEQUENCE [LARGE SCALE GENOMIC DNA]</scope>
    <source>
        <strain evidence="3 4">Hz16</strain>
    </source>
</reference>
<organism evidence="3 4">
    <name type="scientific">Cryobacterium gelidum</name>
    <dbReference type="NCBI Taxonomy" id="1259164"/>
    <lineage>
        <taxon>Bacteria</taxon>
        <taxon>Bacillati</taxon>
        <taxon>Actinomycetota</taxon>
        <taxon>Actinomycetes</taxon>
        <taxon>Micrococcales</taxon>
        <taxon>Microbacteriaceae</taxon>
        <taxon>Cryobacterium</taxon>
    </lineage>
</organism>
<dbReference type="InterPro" id="IPR011055">
    <property type="entry name" value="Dup_hybrid_motif"/>
</dbReference>
<dbReference type="Gene3D" id="2.70.70.10">
    <property type="entry name" value="Glucose Permease (Domain IIA)"/>
    <property type="match status" value="1"/>
</dbReference>
<evidence type="ECO:0000313" key="3">
    <source>
        <dbReference type="EMBL" id="TFD71030.1"/>
    </source>
</evidence>
<comment type="caution">
    <text evidence="3">The sequence shown here is derived from an EMBL/GenBank/DDBJ whole genome shotgun (WGS) entry which is preliminary data.</text>
</comment>
<dbReference type="Pfam" id="PF01551">
    <property type="entry name" value="Peptidase_M23"/>
    <property type="match status" value="1"/>
</dbReference>
<gene>
    <name evidence="3" type="ORF">E3T50_08365</name>
</gene>
<evidence type="ECO:0000256" key="1">
    <source>
        <dbReference type="SAM" id="Phobius"/>
    </source>
</evidence>
<dbReference type="Proteomes" id="UP000297983">
    <property type="component" value="Unassembled WGS sequence"/>
</dbReference>
<protein>
    <recommendedName>
        <fullName evidence="2">M23ase beta-sheet core domain-containing protein</fullName>
    </recommendedName>
</protein>
<keyword evidence="1" id="KW-0472">Membrane</keyword>
<dbReference type="EMBL" id="SOHL01000014">
    <property type="protein sequence ID" value="TFD71030.1"/>
    <property type="molecule type" value="Genomic_DNA"/>
</dbReference>
<name>A0A4R9AW59_9MICO</name>
<feature type="transmembrane region" description="Helical" evidence="1">
    <location>
        <begin position="47"/>
        <end position="71"/>
    </location>
</feature>
<evidence type="ECO:0000259" key="2">
    <source>
        <dbReference type="Pfam" id="PF01551"/>
    </source>
</evidence>
<dbReference type="SUPFAM" id="SSF51261">
    <property type="entry name" value="Duplicated hybrid motif"/>
    <property type="match status" value="1"/>
</dbReference>
<keyword evidence="1" id="KW-1133">Transmembrane helix</keyword>
<keyword evidence="4" id="KW-1185">Reference proteome</keyword>
<dbReference type="InterPro" id="IPR016047">
    <property type="entry name" value="M23ase_b-sheet_dom"/>
</dbReference>
<accession>A0A4R9AW59</accession>
<dbReference type="CDD" id="cd12797">
    <property type="entry name" value="M23_peptidase"/>
    <property type="match status" value="1"/>
</dbReference>
<dbReference type="AlphaFoldDB" id="A0A4R9AW59"/>
<sequence>MRPIQNLFAVRRRAPLTGRTDGAPPAGLRDASLSTVGRVRTSMQRYVIGPVAMAFVAVLAVSGSVPAYAVVADASSAPGQTSSISRPVQSLQVGSAAPLTVQRDGYTSAAAPKPEPKPVAHVQAAATNVAAVTGDGWTLPVSGRLSSPFGERPNAPVAGVKPFHSGADIAAPCGQPVQSAQAGTVVESGFQGSYGNWVLIDHGNGIQTGYAHNSELLVSTGEQVAAGATIALVGSTGASSGCHAHFEVRVGGAPVAPVPFMSSRGISLG</sequence>
<dbReference type="GO" id="GO:0004222">
    <property type="term" value="F:metalloendopeptidase activity"/>
    <property type="evidence" value="ECO:0007669"/>
    <property type="project" value="TreeGrafter"/>
</dbReference>
<feature type="domain" description="M23ase beta-sheet core" evidence="2">
    <location>
        <begin position="163"/>
        <end position="257"/>
    </location>
</feature>
<evidence type="ECO:0000313" key="4">
    <source>
        <dbReference type="Proteomes" id="UP000297983"/>
    </source>
</evidence>
<dbReference type="PANTHER" id="PTHR21666:SF270">
    <property type="entry name" value="MUREIN HYDROLASE ACTIVATOR ENVC"/>
    <property type="match status" value="1"/>
</dbReference>